<dbReference type="EMBL" id="BDSP01000093">
    <property type="protein sequence ID" value="GAX15522.1"/>
    <property type="molecule type" value="Genomic_DNA"/>
</dbReference>
<keyword evidence="5" id="KW-0732">Signal</keyword>
<keyword evidence="2" id="KW-0143">Chaperone</keyword>
<dbReference type="NCBIfam" id="NF009487">
    <property type="entry name" value="PRK12849.1"/>
    <property type="match status" value="1"/>
</dbReference>
<dbReference type="FunFam" id="3.50.7.10:FF:000001">
    <property type="entry name" value="60 kDa chaperonin"/>
    <property type="match status" value="1"/>
</dbReference>
<dbReference type="GO" id="GO:0005524">
    <property type="term" value="F:ATP binding"/>
    <property type="evidence" value="ECO:0007669"/>
    <property type="project" value="InterPro"/>
</dbReference>
<evidence type="ECO:0000256" key="2">
    <source>
        <dbReference type="ARBA" id="ARBA00023186"/>
    </source>
</evidence>
<dbReference type="SUPFAM" id="SSF52029">
    <property type="entry name" value="GroEL apical domain-like"/>
    <property type="match status" value="1"/>
</dbReference>
<dbReference type="InterPro" id="IPR027409">
    <property type="entry name" value="GroEL-like_apical_dom_sf"/>
</dbReference>
<dbReference type="Proteomes" id="UP000198406">
    <property type="component" value="Unassembled WGS sequence"/>
</dbReference>
<evidence type="ECO:0000313" key="7">
    <source>
        <dbReference type="Proteomes" id="UP000198406"/>
    </source>
</evidence>
<dbReference type="CDD" id="cd03344">
    <property type="entry name" value="GroEL"/>
    <property type="match status" value="1"/>
</dbReference>
<evidence type="ECO:0000256" key="3">
    <source>
        <dbReference type="RuleBase" id="RU000418"/>
    </source>
</evidence>
<comment type="similarity">
    <text evidence="1 3">Belongs to the chaperonin (HSP60) family.</text>
</comment>
<dbReference type="InterPro" id="IPR001844">
    <property type="entry name" value="Cpn60/GroEL"/>
</dbReference>
<dbReference type="SUPFAM" id="SSF48592">
    <property type="entry name" value="GroEL equatorial domain-like"/>
    <property type="match status" value="1"/>
</dbReference>
<dbReference type="InterPro" id="IPR002423">
    <property type="entry name" value="Cpn60/GroEL/TCP-1"/>
</dbReference>
<dbReference type="GO" id="GO:0042026">
    <property type="term" value="P:protein refolding"/>
    <property type="evidence" value="ECO:0007669"/>
    <property type="project" value="InterPro"/>
</dbReference>
<dbReference type="GO" id="GO:0140662">
    <property type="term" value="F:ATP-dependent protein folding chaperone"/>
    <property type="evidence" value="ECO:0007669"/>
    <property type="project" value="InterPro"/>
</dbReference>
<dbReference type="AlphaFoldDB" id="A0A1Z5JNV3"/>
<dbReference type="SUPFAM" id="SSF54849">
    <property type="entry name" value="GroEL-intermediate domain like"/>
    <property type="match status" value="1"/>
</dbReference>
<dbReference type="NCBIfam" id="TIGR02348">
    <property type="entry name" value="GroEL"/>
    <property type="match status" value="1"/>
</dbReference>
<dbReference type="InParanoid" id="A0A1Z5JNV3"/>
<evidence type="ECO:0000256" key="1">
    <source>
        <dbReference type="ARBA" id="ARBA00006607"/>
    </source>
</evidence>
<dbReference type="FunCoup" id="A0A1Z5JNV3">
    <property type="interactions" value="38"/>
</dbReference>
<dbReference type="NCBIfam" id="NF009489">
    <property type="entry name" value="PRK12851.1"/>
    <property type="match status" value="1"/>
</dbReference>
<dbReference type="Gene3D" id="1.10.560.10">
    <property type="entry name" value="GroEL-like equatorial domain"/>
    <property type="match status" value="1"/>
</dbReference>
<reference evidence="6 7" key="1">
    <citation type="journal article" date="2015" name="Plant Cell">
        <title>Oil accumulation by the oleaginous diatom Fistulifera solaris as revealed by the genome and transcriptome.</title>
        <authorList>
            <person name="Tanaka T."/>
            <person name="Maeda Y."/>
            <person name="Veluchamy A."/>
            <person name="Tanaka M."/>
            <person name="Abida H."/>
            <person name="Marechal E."/>
            <person name="Bowler C."/>
            <person name="Muto M."/>
            <person name="Sunaga Y."/>
            <person name="Tanaka M."/>
            <person name="Yoshino T."/>
            <person name="Taniguchi T."/>
            <person name="Fukuda Y."/>
            <person name="Nemoto M."/>
            <person name="Matsumoto M."/>
            <person name="Wong P.S."/>
            <person name="Aburatani S."/>
            <person name="Fujibuchi W."/>
        </authorList>
    </citation>
    <scope>NUCLEOTIDE SEQUENCE [LARGE SCALE GENOMIC DNA]</scope>
    <source>
        <strain evidence="6 7">JPCC DA0580</strain>
    </source>
</reference>
<proteinExistence type="inferred from homology"/>
<dbReference type="NCBIfam" id="NF000592">
    <property type="entry name" value="PRK00013.1"/>
    <property type="match status" value="1"/>
</dbReference>
<accession>A0A1Z5JNV3</accession>
<evidence type="ECO:0000256" key="4">
    <source>
        <dbReference type="SAM" id="Coils"/>
    </source>
</evidence>
<dbReference type="PANTHER" id="PTHR45633">
    <property type="entry name" value="60 KDA HEAT SHOCK PROTEIN, MITOCHONDRIAL"/>
    <property type="match status" value="1"/>
</dbReference>
<comment type="caution">
    <text evidence="6">The sequence shown here is derived from an EMBL/GenBank/DDBJ whole genome shotgun (WGS) entry which is preliminary data.</text>
</comment>
<evidence type="ECO:0000256" key="5">
    <source>
        <dbReference type="SAM" id="SignalP"/>
    </source>
</evidence>
<feature type="coiled-coil region" evidence="4">
    <location>
        <begin position="369"/>
        <end position="396"/>
    </location>
</feature>
<dbReference type="Pfam" id="PF00118">
    <property type="entry name" value="Cpn60_TCP1"/>
    <property type="match status" value="1"/>
</dbReference>
<keyword evidence="4" id="KW-0175">Coiled coil</keyword>
<dbReference type="InterPro" id="IPR027413">
    <property type="entry name" value="GROEL-like_equatorial_sf"/>
</dbReference>
<dbReference type="PRINTS" id="PR00298">
    <property type="entry name" value="CHAPERONIN60"/>
</dbReference>
<keyword evidence="7" id="KW-1185">Reference proteome</keyword>
<sequence length="588" mass="62729">MKLSSAAVLALLTSASAFAPPKPPQQQSLVILDAKKVSFREQSRQALVDGINQVADAVRVTLGPKGRNVVLERNYGAPEIVNDGVTIAREIVLRDPEQNVGAKLIQEVASKSDSKAGDGTTTSTIMTQALVNNGMKAVTSGVNPVGLNRGIRKAARVITDEIKRIAKPVSGIDDLKNVATIASGSIEMGRIIAMAADKVGDTGSTVVEESQTLVDEVEFTEGLTIDRGYISPYFVKDQERQVAELVNPKILVTDAKIDDVNDIVPLLEQIVKTKDPLLIIAEDVTGEALSALVVNKMRGVLDVVAIKAPGFGNRRREYTQDIAIATGASFVAEELGITLDSVTLDMLGTADRIVIAKETTTIVTDGKQQEAIDARIAQLRREAENAENDYDAEKCTERIASLGGGIARIKVGAATETELKDKKLRYEDALNSVQSARELGIVPGGGACLAYLQLTMEDKIMEAMDDEDEKQGAKILIKALGFPAMQVASNAGLEGAVVLAKIQELAMTKGFGHGWDAAAMEYCDLMERGVIDPAKVTINAIENSASIAGLVLTTECLVTEIPIEMSEEDKQRLFDQQAMAAGMGPGIN</sequence>
<dbReference type="InterPro" id="IPR027410">
    <property type="entry name" value="TCP-1-like_intermed_sf"/>
</dbReference>
<dbReference type="OrthoDB" id="496at2759"/>
<dbReference type="Gene3D" id="3.50.7.10">
    <property type="entry name" value="GroEL"/>
    <property type="match status" value="1"/>
</dbReference>
<feature type="signal peptide" evidence="5">
    <location>
        <begin position="1"/>
        <end position="17"/>
    </location>
</feature>
<gene>
    <name evidence="6" type="ORF">FisN_6Hh139</name>
</gene>
<organism evidence="6 7">
    <name type="scientific">Fistulifera solaris</name>
    <name type="common">Oleaginous diatom</name>
    <dbReference type="NCBI Taxonomy" id="1519565"/>
    <lineage>
        <taxon>Eukaryota</taxon>
        <taxon>Sar</taxon>
        <taxon>Stramenopiles</taxon>
        <taxon>Ochrophyta</taxon>
        <taxon>Bacillariophyta</taxon>
        <taxon>Bacillariophyceae</taxon>
        <taxon>Bacillariophycidae</taxon>
        <taxon>Naviculales</taxon>
        <taxon>Naviculaceae</taxon>
        <taxon>Fistulifera</taxon>
    </lineage>
</organism>
<evidence type="ECO:0000313" key="6">
    <source>
        <dbReference type="EMBL" id="GAX15522.1"/>
    </source>
</evidence>
<name>A0A1Z5JNV3_FISSO</name>
<dbReference type="NCBIfam" id="NF009488">
    <property type="entry name" value="PRK12850.1"/>
    <property type="match status" value="1"/>
</dbReference>
<dbReference type="Gene3D" id="3.30.260.10">
    <property type="entry name" value="TCP-1-like chaperonin intermediate domain"/>
    <property type="match status" value="1"/>
</dbReference>
<feature type="chain" id="PRO_5012080167" evidence="5">
    <location>
        <begin position="18"/>
        <end position="588"/>
    </location>
</feature>
<dbReference type="HAMAP" id="MF_00600">
    <property type="entry name" value="CH60"/>
    <property type="match status" value="1"/>
</dbReference>
<protein>
    <submittedName>
        <fullName evidence="6">Chaperonin GroEL</fullName>
    </submittedName>
</protein>